<evidence type="ECO:0000313" key="10">
    <source>
        <dbReference type="Proteomes" id="UP001152523"/>
    </source>
</evidence>
<accession>A0AAV0CLE9</accession>
<dbReference type="SUPFAM" id="SSF54447">
    <property type="entry name" value="ssDNA-binding transcriptional regulator domain"/>
    <property type="match status" value="1"/>
</dbReference>
<comment type="subcellular location">
    <subcellularLocation>
        <location evidence="1">Nucleus</location>
    </subcellularLocation>
</comment>
<feature type="region of interest" description="Disordered" evidence="7">
    <location>
        <begin position="60"/>
        <end position="102"/>
    </location>
</feature>
<dbReference type="GO" id="GO:0005634">
    <property type="term" value="C:nucleus"/>
    <property type="evidence" value="ECO:0007669"/>
    <property type="project" value="UniProtKB-SubCell"/>
</dbReference>
<dbReference type="FunFam" id="2.30.31.10:FF:000004">
    <property type="entry name" value="RNA polymerase II transcriptional coactivator KELP"/>
    <property type="match status" value="1"/>
</dbReference>
<keyword evidence="4" id="KW-0238">DNA-binding</keyword>
<feature type="compositionally biased region" description="Basic and acidic residues" evidence="7">
    <location>
        <begin position="86"/>
        <end position="100"/>
    </location>
</feature>
<evidence type="ECO:0000256" key="6">
    <source>
        <dbReference type="ARBA" id="ARBA00023242"/>
    </source>
</evidence>
<evidence type="ECO:0000256" key="4">
    <source>
        <dbReference type="ARBA" id="ARBA00023125"/>
    </source>
</evidence>
<dbReference type="GO" id="GO:0003713">
    <property type="term" value="F:transcription coactivator activity"/>
    <property type="evidence" value="ECO:0007669"/>
    <property type="project" value="InterPro"/>
</dbReference>
<dbReference type="GO" id="GO:0060261">
    <property type="term" value="P:positive regulation of transcription initiation by RNA polymerase II"/>
    <property type="evidence" value="ECO:0007669"/>
    <property type="project" value="InterPro"/>
</dbReference>
<feature type="domain" description="DEK-C" evidence="8">
    <location>
        <begin position="3"/>
        <end position="60"/>
    </location>
</feature>
<evidence type="ECO:0000259" key="8">
    <source>
        <dbReference type="PROSITE" id="PS51998"/>
    </source>
</evidence>
<dbReference type="InterPro" id="IPR014876">
    <property type="entry name" value="DEK_C"/>
</dbReference>
<keyword evidence="10" id="KW-1185">Reference proteome</keyword>
<dbReference type="Pfam" id="PF02229">
    <property type="entry name" value="PC4"/>
    <property type="match status" value="1"/>
</dbReference>
<evidence type="ECO:0000256" key="3">
    <source>
        <dbReference type="ARBA" id="ARBA00023015"/>
    </source>
</evidence>
<proteinExistence type="inferred from homology"/>
<reference evidence="9" key="1">
    <citation type="submission" date="2022-07" db="EMBL/GenBank/DDBJ databases">
        <authorList>
            <person name="Macas J."/>
            <person name="Novak P."/>
            <person name="Neumann P."/>
        </authorList>
    </citation>
    <scope>NUCLEOTIDE SEQUENCE</scope>
</reference>
<dbReference type="Gene3D" id="2.30.31.10">
    <property type="entry name" value="Transcriptional Coactivator Pc4, Chain A"/>
    <property type="match status" value="1"/>
</dbReference>
<name>A0AAV0CLE9_9ASTE</name>
<dbReference type="PIRSF" id="PIRSF038156">
    <property type="entry name" value="RNA_pol_II_KELP"/>
    <property type="match status" value="1"/>
</dbReference>
<dbReference type="Pfam" id="PF08766">
    <property type="entry name" value="DEK_C"/>
    <property type="match status" value="1"/>
</dbReference>
<dbReference type="EMBL" id="CAMAPF010000031">
    <property type="protein sequence ID" value="CAH9077310.1"/>
    <property type="molecule type" value="Genomic_DNA"/>
</dbReference>
<dbReference type="AlphaFoldDB" id="A0AAV0CLE9"/>
<evidence type="ECO:0000313" key="9">
    <source>
        <dbReference type="EMBL" id="CAH9077310.1"/>
    </source>
</evidence>
<comment type="caution">
    <text evidence="9">The sequence shown here is derived from an EMBL/GenBank/DDBJ whole genome shotgun (WGS) entry which is preliminary data.</text>
</comment>
<dbReference type="InterPro" id="IPR003173">
    <property type="entry name" value="PC4_C"/>
</dbReference>
<protein>
    <recommendedName>
        <fullName evidence="8">DEK-C domain-containing protein</fullName>
    </recommendedName>
</protein>
<feature type="compositionally biased region" description="Basic and acidic residues" evidence="7">
    <location>
        <begin position="61"/>
        <end position="76"/>
    </location>
</feature>
<gene>
    <name evidence="9" type="ORF">CEPIT_LOCUS6133</name>
</gene>
<keyword evidence="3" id="KW-0805">Transcription regulation</keyword>
<comment type="similarity">
    <text evidence="2">Belongs to the transcriptional coactivator PC4 family.</text>
</comment>
<evidence type="ECO:0000256" key="1">
    <source>
        <dbReference type="ARBA" id="ARBA00004123"/>
    </source>
</evidence>
<dbReference type="GO" id="GO:0003677">
    <property type="term" value="F:DNA binding"/>
    <property type="evidence" value="ECO:0007669"/>
    <property type="project" value="UniProtKB-KW"/>
</dbReference>
<dbReference type="InterPro" id="IPR045125">
    <property type="entry name" value="Sub1/Tcp4-like"/>
</dbReference>
<dbReference type="InterPro" id="IPR009044">
    <property type="entry name" value="ssDNA-bd_transcriptional_reg"/>
</dbReference>
<dbReference type="Proteomes" id="UP001152523">
    <property type="component" value="Unassembled WGS sequence"/>
</dbReference>
<dbReference type="PANTHER" id="PTHR13215">
    <property type="entry name" value="RNA POLYMERASE II TRANSCRIPTIONAL COACTIVATOR"/>
    <property type="match status" value="1"/>
</dbReference>
<sequence>MDSETRTRISETVLEILNSADMDTMTEFKVRQSASEKLGINLSDLEGKKLVRSVVESYLAEQHEKGKKEEGNHGKEEDVEEEEESDQKKVGSGEDGSGKEYDEDGDLIICRLNKKRRVTITEFRGKTLLSIREYYWKDGRECPSSKGISLTAEQWVSFKKNLPAIEDAIKKIEARVD</sequence>
<evidence type="ECO:0000256" key="5">
    <source>
        <dbReference type="ARBA" id="ARBA00023163"/>
    </source>
</evidence>
<evidence type="ECO:0000256" key="2">
    <source>
        <dbReference type="ARBA" id="ARBA00009001"/>
    </source>
</evidence>
<keyword evidence="5" id="KW-0804">Transcription</keyword>
<dbReference type="InterPro" id="IPR017415">
    <property type="entry name" value="KELP"/>
</dbReference>
<organism evidence="9 10">
    <name type="scientific">Cuscuta epithymum</name>
    <dbReference type="NCBI Taxonomy" id="186058"/>
    <lineage>
        <taxon>Eukaryota</taxon>
        <taxon>Viridiplantae</taxon>
        <taxon>Streptophyta</taxon>
        <taxon>Embryophyta</taxon>
        <taxon>Tracheophyta</taxon>
        <taxon>Spermatophyta</taxon>
        <taxon>Magnoliopsida</taxon>
        <taxon>eudicotyledons</taxon>
        <taxon>Gunneridae</taxon>
        <taxon>Pentapetalae</taxon>
        <taxon>asterids</taxon>
        <taxon>lamiids</taxon>
        <taxon>Solanales</taxon>
        <taxon>Convolvulaceae</taxon>
        <taxon>Cuscuteae</taxon>
        <taxon>Cuscuta</taxon>
        <taxon>Cuscuta subgen. Cuscuta</taxon>
    </lineage>
</organism>
<dbReference type="PROSITE" id="PS51998">
    <property type="entry name" value="DEK_C"/>
    <property type="match status" value="1"/>
</dbReference>
<keyword evidence="6" id="KW-0539">Nucleus</keyword>
<dbReference type="SUPFAM" id="SSF109715">
    <property type="entry name" value="DEK C-terminal domain"/>
    <property type="match status" value="1"/>
</dbReference>
<evidence type="ECO:0000256" key="7">
    <source>
        <dbReference type="SAM" id="MobiDB-lite"/>
    </source>
</evidence>